<dbReference type="Proteomes" id="UP000252085">
    <property type="component" value="Unassembled WGS sequence"/>
</dbReference>
<comment type="caution">
    <text evidence="1">The sequence shown here is derived from an EMBL/GenBank/DDBJ whole genome shotgun (WGS) entry which is preliminary data.</text>
</comment>
<organism evidence="1 2">
    <name type="scientific">Nostoc punctiforme NIES-2108</name>
    <dbReference type="NCBI Taxonomy" id="1356359"/>
    <lineage>
        <taxon>Bacteria</taxon>
        <taxon>Bacillati</taxon>
        <taxon>Cyanobacteriota</taxon>
        <taxon>Cyanophyceae</taxon>
        <taxon>Nostocales</taxon>
        <taxon>Nostocaceae</taxon>
        <taxon>Nostoc</taxon>
    </lineage>
</organism>
<sequence length="301" mass="34590">MSSKPYDQFSKELLEELLSPLGRVEVNKQVTDESRFVDVLFTSTPTAQAQNLGLLGRIAVLNTALLEPFRSQPSRSEVRNCFLKLFTVIADSQRKAKREKTSLPEDSLARLWIISPSASASLLEDLEVKLDLEKWSRGVYFFQKCFRAAIVAVNELPVTEETLWLRILGRGETQRTAIDELLALPESNQLRQNTLKLITNLRVIIVQQQETLTEDEQELIMNLSQAYEQWEETTKQQGVQEGVKLERRQVIENLLRFRFGSVDEELARVVDNLLQLTPEEFTPLCLELSREDLLARFNSHQ</sequence>
<dbReference type="EMBL" id="LXQE01000018">
    <property type="protein sequence ID" value="RCJ42111.1"/>
    <property type="molecule type" value="Genomic_DNA"/>
</dbReference>
<dbReference type="AlphaFoldDB" id="A0A367S208"/>
<evidence type="ECO:0000313" key="2">
    <source>
        <dbReference type="Proteomes" id="UP000252085"/>
    </source>
</evidence>
<accession>A0A367S208</accession>
<reference evidence="1 2" key="1">
    <citation type="submission" date="2016-04" db="EMBL/GenBank/DDBJ databases">
        <authorList>
            <person name="Evans L.H."/>
            <person name="Alamgir A."/>
            <person name="Owens N."/>
            <person name="Weber N.D."/>
            <person name="Virtaneva K."/>
            <person name="Barbian K."/>
            <person name="Babar A."/>
            <person name="Rosenke K."/>
        </authorList>
    </citation>
    <scope>NUCLEOTIDE SEQUENCE [LARGE SCALE GENOMIC DNA]</scope>
    <source>
        <strain evidence="1">NIES-2108</strain>
    </source>
</reference>
<evidence type="ECO:0000313" key="1">
    <source>
        <dbReference type="EMBL" id="RCJ42111.1"/>
    </source>
</evidence>
<name>A0A367S208_NOSPU</name>
<gene>
    <name evidence="1" type="ORF">A6769_38015</name>
</gene>
<evidence type="ECO:0008006" key="3">
    <source>
        <dbReference type="Google" id="ProtNLM"/>
    </source>
</evidence>
<proteinExistence type="predicted"/>
<protein>
    <recommendedName>
        <fullName evidence="3">Flagellar assembly protein H</fullName>
    </recommendedName>
</protein>